<accession>X1KTU2</accession>
<dbReference type="Gene3D" id="3.50.50.60">
    <property type="entry name" value="FAD/NAD(P)-binding domain"/>
    <property type="match status" value="1"/>
</dbReference>
<proteinExistence type="predicted"/>
<comment type="caution">
    <text evidence="1">The sequence shown here is derived from an EMBL/GenBank/DDBJ whole genome shotgun (WGS) entry which is preliminary data.</text>
</comment>
<evidence type="ECO:0000313" key="1">
    <source>
        <dbReference type="EMBL" id="GAI10492.1"/>
    </source>
</evidence>
<organism evidence="1">
    <name type="scientific">marine sediment metagenome</name>
    <dbReference type="NCBI Taxonomy" id="412755"/>
    <lineage>
        <taxon>unclassified sequences</taxon>
        <taxon>metagenomes</taxon>
        <taxon>ecological metagenomes</taxon>
    </lineage>
</organism>
<protein>
    <submittedName>
        <fullName evidence="1">Uncharacterized protein</fullName>
    </submittedName>
</protein>
<dbReference type="InterPro" id="IPR036188">
    <property type="entry name" value="FAD/NAD-bd_sf"/>
</dbReference>
<feature type="non-terminal residue" evidence="1">
    <location>
        <position position="42"/>
    </location>
</feature>
<gene>
    <name evidence="1" type="ORF">S06H3_08675</name>
</gene>
<name>X1KTU2_9ZZZZ</name>
<dbReference type="AlphaFoldDB" id="X1KTU2"/>
<reference evidence="1" key="1">
    <citation type="journal article" date="2014" name="Front. Microbiol.">
        <title>High frequency of phylogenetically diverse reductive dehalogenase-homologous genes in deep subseafloor sedimentary metagenomes.</title>
        <authorList>
            <person name="Kawai M."/>
            <person name="Futagami T."/>
            <person name="Toyoda A."/>
            <person name="Takaki Y."/>
            <person name="Nishi S."/>
            <person name="Hori S."/>
            <person name="Arai W."/>
            <person name="Tsubouchi T."/>
            <person name="Morono Y."/>
            <person name="Uchiyama I."/>
            <person name="Ito T."/>
            <person name="Fujiyama A."/>
            <person name="Inagaki F."/>
            <person name="Takami H."/>
        </authorList>
    </citation>
    <scope>NUCLEOTIDE SEQUENCE</scope>
    <source>
        <strain evidence="1">Expedition CK06-06</strain>
    </source>
</reference>
<sequence length="42" mass="4277">MVGDAAGQVKPTTGGGIYYGLLCADIAANNLHRALENDDLSA</sequence>
<dbReference type="EMBL" id="BARV01003696">
    <property type="protein sequence ID" value="GAI10492.1"/>
    <property type="molecule type" value="Genomic_DNA"/>
</dbReference>
<dbReference type="SUPFAM" id="SSF51905">
    <property type="entry name" value="FAD/NAD(P)-binding domain"/>
    <property type="match status" value="1"/>
</dbReference>